<reference evidence="2" key="1">
    <citation type="journal article" date="2012" name="Nat. Biotechnol.">
        <title>Reference genome sequence of the model plant Setaria.</title>
        <authorList>
            <person name="Bennetzen J.L."/>
            <person name="Schmutz J."/>
            <person name="Wang H."/>
            <person name="Percifield R."/>
            <person name="Hawkins J."/>
            <person name="Pontaroli A.C."/>
            <person name="Estep M."/>
            <person name="Feng L."/>
            <person name="Vaughn J.N."/>
            <person name="Grimwood J."/>
            <person name="Jenkins J."/>
            <person name="Barry K."/>
            <person name="Lindquist E."/>
            <person name="Hellsten U."/>
            <person name="Deshpande S."/>
            <person name="Wang X."/>
            <person name="Wu X."/>
            <person name="Mitros T."/>
            <person name="Triplett J."/>
            <person name="Yang X."/>
            <person name="Ye C.Y."/>
            <person name="Mauro-Herrera M."/>
            <person name="Wang L."/>
            <person name="Li P."/>
            <person name="Sharma M."/>
            <person name="Sharma R."/>
            <person name="Ronald P.C."/>
            <person name="Panaud O."/>
            <person name="Kellogg E.A."/>
            <person name="Brutnell T.P."/>
            <person name="Doust A.N."/>
            <person name="Tuskan G.A."/>
            <person name="Rokhsar D."/>
            <person name="Devos K.M."/>
        </authorList>
    </citation>
    <scope>NUCLEOTIDE SEQUENCE [LARGE SCALE GENOMIC DNA]</scope>
    <source>
        <strain evidence="2">cv. Yugu1</strain>
    </source>
</reference>
<dbReference type="EnsemblPlants" id="KQK99675">
    <property type="protein sequence ID" value="KQK99675"/>
    <property type="gene ID" value="SETIT_013026mg"/>
</dbReference>
<dbReference type="Gramene" id="KQK99675">
    <property type="protein sequence ID" value="KQK99675"/>
    <property type="gene ID" value="SETIT_013026mg"/>
</dbReference>
<evidence type="ECO:0000313" key="2">
    <source>
        <dbReference type="Proteomes" id="UP000004995"/>
    </source>
</evidence>
<name>K3YFK8_SETIT</name>
<dbReference type="InParanoid" id="K3YFK8"/>
<dbReference type="HOGENOM" id="CLU_3360616_0_0_1"/>
<accession>K3YFK8</accession>
<dbReference type="Proteomes" id="UP000004995">
    <property type="component" value="Unassembled WGS sequence"/>
</dbReference>
<dbReference type="AlphaFoldDB" id="K3YFK8"/>
<evidence type="ECO:0000313" key="1">
    <source>
        <dbReference type="EnsemblPlants" id="KQK99675"/>
    </source>
</evidence>
<sequence length="36" mass="4465">MSLLQKQNIHRRTRRRCMNLLSTTTLRYRTRAVAYR</sequence>
<protein>
    <submittedName>
        <fullName evidence="1">Uncharacterized protein</fullName>
    </submittedName>
</protein>
<reference evidence="1" key="2">
    <citation type="submission" date="2018-08" db="UniProtKB">
        <authorList>
            <consortium name="EnsemblPlants"/>
        </authorList>
    </citation>
    <scope>IDENTIFICATION</scope>
    <source>
        <strain evidence="1">Yugu1</strain>
    </source>
</reference>
<keyword evidence="2" id="KW-1185">Reference proteome</keyword>
<proteinExistence type="predicted"/>
<organism evidence="1 2">
    <name type="scientific">Setaria italica</name>
    <name type="common">Foxtail millet</name>
    <name type="synonym">Panicum italicum</name>
    <dbReference type="NCBI Taxonomy" id="4555"/>
    <lineage>
        <taxon>Eukaryota</taxon>
        <taxon>Viridiplantae</taxon>
        <taxon>Streptophyta</taxon>
        <taxon>Embryophyta</taxon>
        <taxon>Tracheophyta</taxon>
        <taxon>Spermatophyta</taxon>
        <taxon>Magnoliopsida</taxon>
        <taxon>Liliopsida</taxon>
        <taxon>Poales</taxon>
        <taxon>Poaceae</taxon>
        <taxon>PACMAD clade</taxon>
        <taxon>Panicoideae</taxon>
        <taxon>Panicodae</taxon>
        <taxon>Paniceae</taxon>
        <taxon>Cenchrinae</taxon>
        <taxon>Setaria</taxon>
    </lineage>
</organism>
<dbReference type="EMBL" id="AGNK02004567">
    <property type="status" value="NOT_ANNOTATED_CDS"/>
    <property type="molecule type" value="Genomic_DNA"/>
</dbReference>